<evidence type="ECO:0000256" key="2">
    <source>
        <dbReference type="ARBA" id="ARBA00022553"/>
    </source>
</evidence>
<feature type="compositionally biased region" description="Polar residues" evidence="6">
    <location>
        <begin position="700"/>
        <end position="715"/>
    </location>
</feature>
<evidence type="ECO:0000256" key="6">
    <source>
        <dbReference type="SAM" id="MobiDB-lite"/>
    </source>
</evidence>
<reference evidence="9 10" key="1">
    <citation type="submission" date="2024-05" db="EMBL/GenBank/DDBJ databases">
        <authorList>
            <person name="Wallberg A."/>
        </authorList>
    </citation>
    <scope>NUCLEOTIDE SEQUENCE [LARGE SCALE GENOMIC DNA]</scope>
</reference>
<feature type="compositionally biased region" description="Basic and acidic residues" evidence="6">
    <location>
        <begin position="2058"/>
        <end position="2077"/>
    </location>
</feature>
<feature type="region of interest" description="Disordered" evidence="6">
    <location>
        <begin position="501"/>
        <end position="548"/>
    </location>
</feature>
<evidence type="ECO:0000259" key="8">
    <source>
        <dbReference type="Pfam" id="PF24101"/>
    </source>
</evidence>
<gene>
    <name evidence="9" type="ORF">MNOR_LOCUS13654</name>
</gene>
<dbReference type="PANTHER" id="PTHR15180:SF1">
    <property type="entry name" value="GENERAL TRANSCRIPTION FACTOR 3C POLYPEPTIDE 1"/>
    <property type="match status" value="1"/>
</dbReference>
<dbReference type="InterPro" id="IPR044210">
    <property type="entry name" value="Tfc3-like"/>
</dbReference>
<feature type="region of interest" description="Disordered" evidence="6">
    <location>
        <begin position="1117"/>
        <end position="1195"/>
    </location>
</feature>
<keyword evidence="3" id="KW-0238">DNA-binding</keyword>
<evidence type="ECO:0008006" key="11">
    <source>
        <dbReference type="Google" id="ProtNLM"/>
    </source>
</evidence>
<keyword evidence="4" id="KW-0804">Transcription</keyword>
<sequence>MSAHCNLDYVAELEDEISLEGLDGCTLEALWLRLSHRPNFTSKMPLDVNSKEFLWSFIVDNEEISMFKLPVPRDTLVIFNRYENMDSELGIVLEPHEEPKDIYPFHGIDDEKNEVRGSCHTYYSRIDVTDEVIHMTLAEATTNFKDSLVLVASQKLRNKALCIDTCIDKFWDLTLIQYVLLERIARSRYMGEITQGKGSLATMGENPKSMFYHRKRLLKLSLLTKQPHQQKGNKGQSYNGSLLHLTRFYVERRLKFVMMIQRAVEILRTKPNLSAQYSEVKEEMGMPEASCRKLFKSSEFQRYIKTAYVPYRSIYPDAQLHEWKWKAKDSEKTLRVMELANPDLQPSDVCKQDNDGDHDDDDEDESYPGILDQSKMLWGVGLLRQAYNIVEAAGPDGVSQSDMARLLGQTKLDSRTICRNLQRRNTVHSLMKDVGRQRVSRYVSHKYATTGHLTQEFKKERQKMMSMVDDHETPDSVPPDEGNISTLVDSGNMEGVEVGLEQWKGGNKKPTTGLLKSRIPASTEKKSENSKPENLSSNKPSEPKTPKTKGFVNLLEEMHLTYSNQKKNSPHVTTRMMKRANKIIETVRANKVINDAFKLQKMIVQAESEEGYPMKMDKKSLNRLLDKLAKGGFVKNIIVKLKCGMKEKKCLFVVHPSVTLDSSYMKSAIDQLKLKFLAVGPDTSKEGEGDEDGNEGGTCKSKSSKTNIEVGKSNSKAESVHCPTVGASVQELRNMHPAPAPTSRPTTKKMSATKGSLGPKFVRMRELHQLLFYLVWGYQGKENLDQEESWAAIGRANPDVQLSQDQREAMPTVYCPELSFKMFIPPLPNHVNVGNGWAFVCDIFLRLPLCIFVRFVSVSYQTDEVDLFLNHPVKRNLLVKHLPSLMRQTLLQGRRYVTYVTDLINRLCYIGLVQYGPQVMKEKDQQFIYINCSASLIDTTTSNPGYHQISADEEYVRKEYNFSTLQDVMQYWYDMWTICMHTPLGGHNCMQGKKITIQILERKPQIMATLVPATFEEATTKDMGNIPGDGRGAAGLDSAMFSHLKRNWSTTSVSMAATRTQALMAASNNDTGDKSTYEGSISYTQYLINTTHPTASYTLSPKQRLAGLKNVRLSVYKPRNGSEGQTMAIPVAMVDRRQQEDLKRKRDDSPSTEAEDSLTKTKSSRSNKQKKPASYQRELRRREKTPKRPYYDDEDRAALRRMNKLRVDWSPAEDSFLLLCKVSSNFLFPNKRSQMVTFSLVRDLLHGRFPEARNKTSRACQRRINYIMKNPTTEDNVAIFLEEVRQDSHIAKRFKTPRLPKNRKNLESIYADMFRNLVGALVIKFKSSSSRQCPDMPNSLEEFNHSYRVITTSSSIRNKLTIKEVATVDDIDFYVVNTLIYSSMCSKHDRESYAYQLYLTYQQYPQSLLNAVLTQMRVHQMISYKKCYNRSQVSQNCLPLSTSPFQLSVTYLHAFNFKYQYEIFGQAWLMLKQLLKKKHSALMSINDNASRVSEEQGLCESQEDGVQVMILHEGGFCAAIVALMATKRLIFDIVIPEQIIMMDQHHTQPNDHHSSLVRRYSSHSLLSGRDMSSPLVGLAGGIDVGNKTKGTHIVQERLKEVAAAASANQDLPSANRMDSRKKRHSMSEYLEVATAVPSKKAKLSSSEVMKLADKDAVNQSISLAACDDQDERMAGQGLLQEANSQMEGSHTEVDETDISLHQGRNVMPSASRLGLYMMRDQLSLAEVQEINIQHAQDNLVVNACEITCRLRPPPKQQDAFDSINSNNLDLADDILLPLTKLQVNQALEYRRKFILDSWSSLDEVVHLWQENGENKDYIDFAKKIYHYIEKHKEIGVSVSEIKSKFCDYDSVDVVSKVSHLEEAQALLRVGVLEVRWVTCAHARPWLIHTNKMRRSDYENMDQIKGHYHIDGRETVRVYEPPITIGKRRKEQNALAEIESEPISKKSSDIQDEPMNINSTVSNNSSDGKEIEESQVNEQCSSDIRVLKKGVKIEAKGYSETTEDKQEETLASKYTRTSDRISEKKADETFTCPSTEISAIGKLNVVTTSAIKRSGHSTKVRDTDEEAVRREKSTEKNQESSQYEQINIGVRPWVRLNGTLNRRVLDRLLGAVLSLVMERPGVSGYDIGCKFSPALLPAHCHELLDTLVTIKCVTRHRLLHSHKPSLFSDPVEFSLVDAEPYECDNQLLYEPSVDAILKLAMFIGDKKYSQDFLMGDSR</sequence>
<evidence type="ECO:0000256" key="3">
    <source>
        <dbReference type="ARBA" id="ARBA00023125"/>
    </source>
</evidence>
<feature type="non-terminal residue" evidence="9">
    <location>
        <position position="2217"/>
    </location>
</feature>
<proteinExistence type="predicted"/>
<organism evidence="9 10">
    <name type="scientific">Meganyctiphanes norvegica</name>
    <name type="common">Northern krill</name>
    <name type="synonym">Thysanopoda norvegica</name>
    <dbReference type="NCBI Taxonomy" id="48144"/>
    <lineage>
        <taxon>Eukaryota</taxon>
        <taxon>Metazoa</taxon>
        <taxon>Ecdysozoa</taxon>
        <taxon>Arthropoda</taxon>
        <taxon>Crustacea</taxon>
        <taxon>Multicrustacea</taxon>
        <taxon>Malacostraca</taxon>
        <taxon>Eumalacostraca</taxon>
        <taxon>Eucarida</taxon>
        <taxon>Euphausiacea</taxon>
        <taxon>Euphausiidae</taxon>
        <taxon>Meganyctiphanes</taxon>
    </lineage>
</organism>
<feature type="compositionally biased region" description="Acidic residues" evidence="6">
    <location>
        <begin position="356"/>
        <end position="366"/>
    </location>
</feature>
<keyword evidence="10" id="KW-1185">Reference proteome</keyword>
<dbReference type="GO" id="GO:0006384">
    <property type="term" value="P:transcription initiation at RNA polymerase III promoter"/>
    <property type="evidence" value="ECO:0007669"/>
    <property type="project" value="InterPro"/>
</dbReference>
<feature type="region of interest" description="Disordered" evidence="6">
    <location>
        <begin position="1930"/>
        <end position="1977"/>
    </location>
</feature>
<feature type="region of interest" description="Disordered" evidence="6">
    <location>
        <begin position="344"/>
        <end position="368"/>
    </location>
</feature>
<dbReference type="Proteomes" id="UP001497623">
    <property type="component" value="Unassembled WGS sequence"/>
</dbReference>
<evidence type="ECO:0000256" key="1">
    <source>
        <dbReference type="ARBA" id="ARBA00004123"/>
    </source>
</evidence>
<dbReference type="InterPro" id="IPR035625">
    <property type="entry name" value="Tfc3-like_eWH"/>
</dbReference>
<dbReference type="CDD" id="cd16169">
    <property type="entry name" value="Tau138_eWH"/>
    <property type="match status" value="1"/>
</dbReference>
<feature type="compositionally biased region" description="Basic and acidic residues" evidence="6">
    <location>
        <begin position="1134"/>
        <end position="1149"/>
    </location>
</feature>
<evidence type="ECO:0000259" key="7">
    <source>
        <dbReference type="Pfam" id="PF04182"/>
    </source>
</evidence>
<dbReference type="GO" id="GO:0042791">
    <property type="term" value="P:5S class rRNA transcription by RNA polymerase III"/>
    <property type="evidence" value="ECO:0007669"/>
    <property type="project" value="TreeGrafter"/>
</dbReference>
<evidence type="ECO:0000256" key="5">
    <source>
        <dbReference type="ARBA" id="ARBA00023242"/>
    </source>
</evidence>
<feature type="region of interest" description="Disordered" evidence="6">
    <location>
        <begin position="469"/>
        <end position="489"/>
    </location>
</feature>
<feature type="compositionally biased region" description="Basic residues" evidence="6">
    <location>
        <begin position="1162"/>
        <end position="1171"/>
    </location>
</feature>
<dbReference type="EMBL" id="CAXKWB010007896">
    <property type="protein sequence ID" value="CAL4088885.1"/>
    <property type="molecule type" value="Genomic_DNA"/>
</dbReference>
<dbReference type="Pfam" id="PF24101">
    <property type="entry name" value="WHD_GTF3C1"/>
    <property type="match status" value="1"/>
</dbReference>
<evidence type="ECO:0000313" key="9">
    <source>
        <dbReference type="EMBL" id="CAL4088885.1"/>
    </source>
</evidence>
<comment type="subcellular location">
    <subcellularLocation>
        <location evidence="1">Nucleus</location>
    </subcellularLocation>
</comment>
<name>A0AAV2QP60_MEGNR</name>
<evidence type="ECO:0000256" key="4">
    <source>
        <dbReference type="ARBA" id="ARBA00023163"/>
    </source>
</evidence>
<feature type="compositionally biased region" description="Polar residues" evidence="6">
    <location>
        <begin position="1955"/>
        <end position="1965"/>
    </location>
</feature>
<protein>
    <recommendedName>
        <fullName evidence="11">General transcription factor 3C polypeptide 1</fullName>
    </recommendedName>
</protein>
<keyword evidence="5" id="KW-0539">Nucleus</keyword>
<feature type="region of interest" description="Disordered" evidence="6">
    <location>
        <begin position="683"/>
        <end position="715"/>
    </location>
</feature>
<dbReference type="Pfam" id="PF04182">
    <property type="entry name" value="B-block_TFIIIC"/>
    <property type="match status" value="1"/>
</dbReference>
<feature type="domain" description="GTF3C1 extended winged-helix" evidence="8">
    <location>
        <begin position="571"/>
        <end position="676"/>
    </location>
</feature>
<feature type="region of interest" description="Disordered" evidence="6">
    <location>
        <begin position="2052"/>
        <end position="2081"/>
    </location>
</feature>
<dbReference type="InterPro" id="IPR007309">
    <property type="entry name" value="TFIIIC_Bblock-bd"/>
</dbReference>
<dbReference type="GO" id="GO:0000127">
    <property type="term" value="C:transcription factor TFIIIC complex"/>
    <property type="evidence" value="ECO:0007669"/>
    <property type="project" value="InterPro"/>
</dbReference>
<dbReference type="InterPro" id="IPR056467">
    <property type="entry name" value="eWH_GTF3C1"/>
</dbReference>
<dbReference type="GO" id="GO:0005634">
    <property type="term" value="C:nucleus"/>
    <property type="evidence" value="ECO:0007669"/>
    <property type="project" value="UniProtKB-SubCell"/>
</dbReference>
<keyword evidence="2" id="KW-0597">Phosphoprotein</keyword>
<evidence type="ECO:0000313" key="10">
    <source>
        <dbReference type="Proteomes" id="UP001497623"/>
    </source>
</evidence>
<feature type="domain" description="B-block binding subunit of TFIIIC" evidence="7">
    <location>
        <begin position="176"/>
        <end position="250"/>
    </location>
</feature>
<comment type="caution">
    <text evidence="9">The sequence shown here is derived from an EMBL/GenBank/DDBJ whole genome shotgun (WGS) entry which is preliminary data.</text>
</comment>
<dbReference type="PANTHER" id="PTHR15180">
    <property type="entry name" value="GENERAL TRANSCRIPTION FACTOR 3C POLYPEPTIDE 1"/>
    <property type="match status" value="1"/>
</dbReference>
<dbReference type="GO" id="GO:0003677">
    <property type="term" value="F:DNA binding"/>
    <property type="evidence" value="ECO:0007669"/>
    <property type="project" value="UniProtKB-KW"/>
</dbReference>
<accession>A0AAV2QP60</accession>